<dbReference type="HOGENOM" id="CLU_044876_4_0_1"/>
<dbReference type="PaxDb" id="5141-EFNCRP00000005835"/>
<evidence type="ECO:0000256" key="1">
    <source>
        <dbReference type="ARBA" id="ARBA00022857"/>
    </source>
</evidence>
<dbReference type="GeneID" id="3875340"/>
<dbReference type="OrthoDB" id="419598at2759"/>
<dbReference type="RefSeq" id="XP_959177.3">
    <property type="nucleotide sequence ID" value="XM_954084.3"/>
</dbReference>
<keyword evidence="2" id="KW-0560">Oxidoreductase</keyword>
<dbReference type="VEuPathDB" id="FungiDB:NCU04634"/>
<evidence type="ECO:0000256" key="2">
    <source>
        <dbReference type="ARBA" id="ARBA00023002"/>
    </source>
</evidence>
<gene>
    <name evidence="3" type="ORF">NCU04634</name>
</gene>
<dbReference type="InterPro" id="IPR036291">
    <property type="entry name" value="NAD(P)-bd_dom_sf"/>
</dbReference>
<organism evidence="3 4">
    <name type="scientific">Neurospora crassa (strain ATCC 24698 / 74-OR23-1A / CBS 708.71 / DSM 1257 / FGSC 987)</name>
    <dbReference type="NCBI Taxonomy" id="367110"/>
    <lineage>
        <taxon>Eukaryota</taxon>
        <taxon>Fungi</taxon>
        <taxon>Dikarya</taxon>
        <taxon>Ascomycota</taxon>
        <taxon>Pezizomycotina</taxon>
        <taxon>Sordariomycetes</taxon>
        <taxon>Sordariomycetidae</taxon>
        <taxon>Sordariales</taxon>
        <taxon>Sordariaceae</taxon>
        <taxon>Neurospora</taxon>
    </lineage>
</organism>
<reference evidence="3 4" key="1">
    <citation type="journal article" date="2003" name="Nature">
        <title>The genome sequence of the filamentous fungus Neurospora crassa.</title>
        <authorList>
            <person name="Galagan J.E."/>
            <person name="Calvo S.E."/>
            <person name="Borkovich K.A."/>
            <person name="Selker E.U."/>
            <person name="Read N.D."/>
            <person name="Jaffe D."/>
            <person name="FitzHugh W."/>
            <person name="Ma L.J."/>
            <person name="Smirnov S."/>
            <person name="Purcell S."/>
            <person name="Rehman B."/>
            <person name="Elkins T."/>
            <person name="Engels R."/>
            <person name="Wang S."/>
            <person name="Nielsen C.B."/>
            <person name="Butler J."/>
            <person name="Endrizzi M."/>
            <person name="Qui D."/>
            <person name="Ianakiev P."/>
            <person name="Bell-Pedersen D."/>
            <person name="Nelson M.A."/>
            <person name="Werner-Washburne M."/>
            <person name="Selitrennikoff C.P."/>
            <person name="Kinsey J.A."/>
            <person name="Braun E.L."/>
            <person name="Zelter A."/>
            <person name="Schulte U."/>
            <person name="Kothe G.O."/>
            <person name="Jedd G."/>
            <person name="Mewes W."/>
            <person name="Staben C."/>
            <person name="Marcotte E."/>
            <person name="Greenberg D."/>
            <person name="Roy A."/>
            <person name="Foley K."/>
            <person name="Naylor J."/>
            <person name="Stange-Thomann N."/>
            <person name="Barrett R."/>
            <person name="Gnerre S."/>
            <person name="Kamal M."/>
            <person name="Kamvysselis M."/>
            <person name="Mauceli E."/>
            <person name="Bielke C."/>
            <person name="Rudd S."/>
            <person name="Frishman D."/>
            <person name="Krystofova S."/>
            <person name="Rasmussen C."/>
            <person name="Metzenberg R.L."/>
            <person name="Perkins D.D."/>
            <person name="Kroken S."/>
            <person name="Cogoni C."/>
            <person name="Macino G."/>
            <person name="Catcheside D."/>
            <person name="Li W."/>
            <person name="Pratt R.J."/>
            <person name="Osmani S.A."/>
            <person name="DeSouza C.P."/>
            <person name="Glass L."/>
            <person name="Orbach M.J."/>
            <person name="Berglund J.A."/>
            <person name="Voelker R."/>
            <person name="Yarden O."/>
            <person name="Plamann M."/>
            <person name="Seiler S."/>
            <person name="Dunlap J."/>
            <person name="Radford A."/>
            <person name="Aramayo R."/>
            <person name="Natvig D.O."/>
            <person name="Alex L.A."/>
            <person name="Mannhaupt G."/>
            <person name="Ebbole D.J."/>
            <person name="Freitag M."/>
            <person name="Paulsen I."/>
            <person name="Sachs M.S."/>
            <person name="Lander E.S."/>
            <person name="Nusbaum C."/>
            <person name="Birren B."/>
        </authorList>
    </citation>
    <scope>NUCLEOTIDE SEQUENCE [LARGE SCALE GENOMIC DNA]</scope>
    <source>
        <strain evidence="4">ATCC 24698 / 74-OR23-1A / CBS 708.71 / DSM 1257 / FGSC 987</strain>
    </source>
</reference>
<dbReference type="Proteomes" id="UP000001805">
    <property type="component" value="Chromosome 2, Linkage Group V"/>
</dbReference>
<sequence length="480" mass="53565">MRFNSGSLHILAKLQELYVENRTPSPCPARAHMGELLLTPFCPDCPRLLSREIRVWLSEKPLGRARKLFKLPKRGVSAAAHYGGQLSRAEKGQAAVLPCDDMGSSTILEMISYAASRSQTASQGKAFWWKNPVWDVIGLSLPTSIFTFFQHPAAMMRIAIAGGGSFAYILAQEISKSAHPPHPDLEENLPSCQLALVDFHNVEDLHYVLRGVDLLISTISNNEQLNLIDAARRARVRCFVPSEFEGPLSHRPPANSIDPLDNRGSRAALDLLESWSQSRSHRMNYTVFSCGVFMERFARGGLQPWGIGTQLGLMGPMPTSDYLVNIEQATAEVVERDAQGRTAYVAMTSMYDVARFVAAAVELTGLGALGLPLERWPREWRVRGDCVTVGEVVRVCEAVRGARFSVTRRSYQEAEAWANECQLAGDVATYLYYQRLLQTANGRYCIRSTNLGELVNQSERTAFQPMRFRTWLQQVWGPVL</sequence>
<protein>
    <submittedName>
        <fullName evidence="3">Isoflavone reductase</fullName>
    </submittedName>
</protein>
<proteinExistence type="predicted"/>
<dbReference type="AlphaFoldDB" id="Q7S3C0"/>
<keyword evidence="4" id="KW-1185">Reference proteome</keyword>
<dbReference type="SUPFAM" id="SSF51735">
    <property type="entry name" value="NAD(P)-binding Rossmann-fold domains"/>
    <property type="match status" value="1"/>
</dbReference>
<evidence type="ECO:0000313" key="3">
    <source>
        <dbReference type="EMBL" id="EAA29941.3"/>
    </source>
</evidence>
<dbReference type="InParanoid" id="Q7S3C0"/>
<dbReference type="KEGG" id="ncr:NCU04634"/>
<dbReference type="Gene3D" id="3.40.50.720">
    <property type="entry name" value="NAD(P)-binding Rossmann-like Domain"/>
    <property type="match status" value="1"/>
</dbReference>
<dbReference type="PANTHER" id="PTHR47706">
    <property type="entry name" value="NMRA-LIKE FAMILY PROTEIN"/>
    <property type="match status" value="1"/>
</dbReference>
<dbReference type="InterPro" id="IPR051609">
    <property type="entry name" value="NmrA/Isoflavone_reductase-like"/>
</dbReference>
<dbReference type="EMBL" id="CM002240">
    <property type="protein sequence ID" value="EAA29941.3"/>
    <property type="molecule type" value="Genomic_DNA"/>
</dbReference>
<dbReference type="PANTHER" id="PTHR47706:SF5">
    <property type="entry name" value="ISOFLAVONE REDUCTASE"/>
    <property type="match status" value="1"/>
</dbReference>
<dbReference type="GO" id="GO:0016491">
    <property type="term" value="F:oxidoreductase activity"/>
    <property type="evidence" value="ECO:0007669"/>
    <property type="project" value="UniProtKB-KW"/>
</dbReference>
<evidence type="ECO:0000313" key="4">
    <source>
        <dbReference type="Proteomes" id="UP000001805"/>
    </source>
</evidence>
<accession>Q7S3C0</accession>
<keyword evidence="1" id="KW-0521">NADP</keyword>
<name>Q7S3C0_NEUCR</name>